<evidence type="ECO:0000313" key="3">
    <source>
        <dbReference type="EMBL" id="VDM96178.1"/>
    </source>
</evidence>
<dbReference type="WBParaSite" id="TCLT_0000098101-mRNA-1">
    <property type="protein sequence ID" value="TCLT_0000098101-mRNA-1"/>
    <property type="gene ID" value="TCLT_0000098101"/>
</dbReference>
<dbReference type="SUPFAM" id="SSF48097">
    <property type="entry name" value="Regulator of G-protein signaling, RGS"/>
    <property type="match status" value="1"/>
</dbReference>
<evidence type="ECO:0000259" key="2">
    <source>
        <dbReference type="PROSITE" id="PS50132"/>
    </source>
</evidence>
<dbReference type="STRING" id="103827.A0A0N5CLJ5"/>
<dbReference type="AlphaFoldDB" id="A0A0N5CLJ5"/>
<dbReference type="Gene3D" id="1.10.167.10">
    <property type="entry name" value="Regulator of G-protein Signalling 4, domain 2"/>
    <property type="match status" value="1"/>
</dbReference>
<feature type="compositionally biased region" description="Polar residues" evidence="1">
    <location>
        <begin position="1"/>
        <end position="11"/>
    </location>
</feature>
<reference evidence="3 4" key="2">
    <citation type="submission" date="2018-11" db="EMBL/GenBank/DDBJ databases">
        <authorList>
            <consortium name="Pathogen Informatics"/>
        </authorList>
    </citation>
    <scope>NUCLEOTIDE SEQUENCE [LARGE SCALE GENOMIC DNA]</scope>
</reference>
<dbReference type="PANTHER" id="PTHR10845:SF259">
    <property type="entry name" value="RGS DOMAIN-CONTAINING PROTEIN-RELATED"/>
    <property type="match status" value="1"/>
</dbReference>
<name>A0A0N5CLJ5_THECL</name>
<dbReference type="OrthoDB" id="196547at2759"/>
<reference evidence="5" key="1">
    <citation type="submission" date="2017-02" db="UniProtKB">
        <authorList>
            <consortium name="WormBaseParasite"/>
        </authorList>
    </citation>
    <scope>IDENTIFICATION</scope>
</reference>
<accession>A0A0N5CLJ5</accession>
<dbReference type="InterPro" id="IPR036305">
    <property type="entry name" value="RGS_sf"/>
</dbReference>
<dbReference type="Pfam" id="PF00615">
    <property type="entry name" value="RGS"/>
    <property type="match status" value="1"/>
</dbReference>
<dbReference type="EMBL" id="UYYF01000098">
    <property type="protein sequence ID" value="VDM96178.1"/>
    <property type="molecule type" value="Genomic_DNA"/>
</dbReference>
<protein>
    <submittedName>
        <fullName evidence="5">RGS domain-containing protein</fullName>
    </submittedName>
</protein>
<dbReference type="Proteomes" id="UP000276776">
    <property type="component" value="Unassembled WGS sequence"/>
</dbReference>
<organism evidence="5">
    <name type="scientific">Thelazia callipaeda</name>
    <name type="common">Oriental eyeworm</name>
    <name type="synonym">Parasitic nematode</name>
    <dbReference type="NCBI Taxonomy" id="103827"/>
    <lineage>
        <taxon>Eukaryota</taxon>
        <taxon>Metazoa</taxon>
        <taxon>Ecdysozoa</taxon>
        <taxon>Nematoda</taxon>
        <taxon>Chromadorea</taxon>
        <taxon>Rhabditida</taxon>
        <taxon>Spirurina</taxon>
        <taxon>Spiruromorpha</taxon>
        <taxon>Thelazioidea</taxon>
        <taxon>Thelaziidae</taxon>
        <taxon>Thelazia</taxon>
    </lineage>
</organism>
<sequence length="374" mass="42200">MRHSNWNVNNFQHHHHRHRSDTTSLSLSSSDGHLASSALPTGNQFRTNWTYGLKSCSDECSRSSSVETRSNLPNPVHVHMASGSTAKIPLNIRHNDLDYTTGSSSNMSVTTISGNYQRQLTALPSITTSDITSEGSSDILSVIPSVNAKYLCPSNVQNNPEKVGTIRRTASFTFSPKASLDKLHRRQQVHENVEPKRRFGRFARTLDFIKSKIDSSSTSTLFPSRDQVMQWRDSFECLLSHKYGCLLFRTFLKGEFSEENVDFWIECEEFRKMKEGKKATMQKAHSIYNKYIAEQSPKEVNLDSDTRAATQAALVNGAKPNMFSLAQTKIEQLMAKDSYRRFLKSKLFLDLLCSGNSSISNSNKTLHEENDCAH</sequence>
<dbReference type="SMART" id="SM00315">
    <property type="entry name" value="RGS"/>
    <property type="match status" value="1"/>
</dbReference>
<dbReference type="FunFam" id="1.10.167.10:FF:000001">
    <property type="entry name" value="Putative regulator of g-protein signaling 12"/>
    <property type="match status" value="1"/>
</dbReference>
<dbReference type="InterPro" id="IPR044926">
    <property type="entry name" value="RGS_subdomain_2"/>
</dbReference>
<gene>
    <name evidence="3" type="ORF">TCLT_LOCUS982</name>
</gene>
<dbReference type="PANTHER" id="PTHR10845">
    <property type="entry name" value="REGULATOR OF G PROTEIN SIGNALING"/>
    <property type="match status" value="1"/>
</dbReference>
<feature type="domain" description="RGS" evidence="2">
    <location>
        <begin position="234"/>
        <end position="352"/>
    </location>
</feature>
<feature type="region of interest" description="Disordered" evidence="1">
    <location>
        <begin position="1"/>
        <end position="39"/>
    </location>
</feature>
<dbReference type="PROSITE" id="PS50132">
    <property type="entry name" value="RGS"/>
    <property type="match status" value="1"/>
</dbReference>
<proteinExistence type="predicted"/>
<keyword evidence="4" id="KW-1185">Reference proteome</keyword>
<evidence type="ECO:0000313" key="4">
    <source>
        <dbReference type="Proteomes" id="UP000276776"/>
    </source>
</evidence>
<dbReference type="PRINTS" id="PR01301">
    <property type="entry name" value="RGSPROTEIN"/>
</dbReference>
<evidence type="ECO:0000313" key="5">
    <source>
        <dbReference type="WBParaSite" id="TCLT_0000098101-mRNA-1"/>
    </source>
</evidence>
<feature type="compositionally biased region" description="Low complexity" evidence="1">
    <location>
        <begin position="22"/>
        <end position="39"/>
    </location>
</feature>
<evidence type="ECO:0000256" key="1">
    <source>
        <dbReference type="SAM" id="MobiDB-lite"/>
    </source>
</evidence>
<dbReference type="OMA" id="VDFWIEC"/>
<dbReference type="InterPro" id="IPR016137">
    <property type="entry name" value="RGS"/>
</dbReference>